<comment type="caution">
    <text evidence="11">The sequence shown here is derived from an EMBL/GenBank/DDBJ whole genome shotgun (WGS) entry which is preliminary data.</text>
</comment>
<keyword evidence="3 9" id="KW-0812">Transmembrane</keyword>
<feature type="transmembrane region" description="Helical" evidence="9">
    <location>
        <begin position="224"/>
        <end position="241"/>
    </location>
</feature>
<evidence type="ECO:0000256" key="7">
    <source>
        <dbReference type="ARBA" id="ARBA00024348"/>
    </source>
</evidence>
<evidence type="ECO:0000256" key="1">
    <source>
        <dbReference type="ARBA" id="ARBA00004651"/>
    </source>
</evidence>
<feature type="transmembrane region" description="Helical" evidence="9">
    <location>
        <begin position="462"/>
        <end position="488"/>
    </location>
</feature>
<evidence type="ECO:0000256" key="6">
    <source>
        <dbReference type="ARBA" id="ARBA00023180"/>
    </source>
</evidence>
<dbReference type="InterPro" id="IPR005828">
    <property type="entry name" value="MFS_sugar_transport-like"/>
</dbReference>
<dbReference type="Pfam" id="PF00083">
    <property type="entry name" value="Sugar_tr"/>
    <property type="match status" value="1"/>
</dbReference>
<dbReference type="InterPro" id="IPR050549">
    <property type="entry name" value="MFS_Trehalose_Transporter"/>
</dbReference>
<protein>
    <recommendedName>
        <fullName evidence="10">Major facilitator superfamily (MFS) profile domain-containing protein</fullName>
    </recommendedName>
</protein>
<keyword evidence="5 9" id="KW-0472">Membrane</keyword>
<keyword evidence="4 9" id="KW-1133">Transmembrane helix</keyword>
<dbReference type="Proteomes" id="UP000708208">
    <property type="component" value="Unassembled WGS sequence"/>
</dbReference>
<feature type="transmembrane region" description="Helical" evidence="9">
    <location>
        <begin position="401"/>
        <end position="421"/>
    </location>
</feature>
<dbReference type="NCBIfam" id="TIGR00879">
    <property type="entry name" value="SP"/>
    <property type="match status" value="1"/>
</dbReference>
<dbReference type="InterPro" id="IPR044775">
    <property type="entry name" value="MFS_ERD6/Tret1-like"/>
</dbReference>
<feature type="transmembrane region" description="Helical" evidence="9">
    <location>
        <begin position="365"/>
        <end position="389"/>
    </location>
</feature>
<dbReference type="PROSITE" id="PS00217">
    <property type="entry name" value="SUGAR_TRANSPORT_2"/>
    <property type="match status" value="1"/>
</dbReference>
<feature type="transmembrane region" description="Helical" evidence="9">
    <location>
        <begin position="500"/>
        <end position="523"/>
    </location>
</feature>
<feature type="transmembrane region" description="Helical" evidence="9">
    <location>
        <begin position="277"/>
        <end position="298"/>
    </location>
</feature>
<dbReference type="GO" id="GO:0005886">
    <property type="term" value="C:plasma membrane"/>
    <property type="evidence" value="ECO:0007669"/>
    <property type="project" value="UniProtKB-SubCell"/>
</dbReference>
<dbReference type="CDD" id="cd17358">
    <property type="entry name" value="MFS_GLUT6_8_Class3_like"/>
    <property type="match status" value="1"/>
</dbReference>
<organism evidence="11 12">
    <name type="scientific">Allacma fusca</name>
    <dbReference type="NCBI Taxonomy" id="39272"/>
    <lineage>
        <taxon>Eukaryota</taxon>
        <taxon>Metazoa</taxon>
        <taxon>Ecdysozoa</taxon>
        <taxon>Arthropoda</taxon>
        <taxon>Hexapoda</taxon>
        <taxon>Collembola</taxon>
        <taxon>Symphypleona</taxon>
        <taxon>Sminthuridae</taxon>
        <taxon>Allacma</taxon>
    </lineage>
</organism>
<name>A0A8J2PWQ0_9HEXA</name>
<dbReference type="AlphaFoldDB" id="A0A8J2PWQ0"/>
<feature type="domain" description="Major facilitator superfamily (MFS) profile" evidence="10">
    <location>
        <begin position="124"/>
        <end position="554"/>
    </location>
</feature>
<reference evidence="11" key="1">
    <citation type="submission" date="2021-06" db="EMBL/GenBank/DDBJ databases">
        <authorList>
            <person name="Hodson N. C."/>
            <person name="Mongue J. A."/>
            <person name="Jaron S. K."/>
        </authorList>
    </citation>
    <scope>NUCLEOTIDE SEQUENCE</scope>
</reference>
<dbReference type="PROSITE" id="PS00216">
    <property type="entry name" value="SUGAR_TRANSPORT_1"/>
    <property type="match status" value="1"/>
</dbReference>
<keyword evidence="8" id="KW-0813">Transport</keyword>
<evidence type="ECO:0000259" key="10">
    <source>
        <dbReference type="PROSITE" id="PS50850"/>
    </source>
</evidence>
<dbReference type="FunFam" id="1.20.1250.20:FF:000055">
    <property type="entry name" value="Facilitated trehalose transporter Tret1-2 homolog"/>
    <property type="match status" value="1"/>
</dbReference>
<comment type="similarity">
    <text evidence="7">Belongs to the major facilitator superfamily. Sugar transporter (TC 2.A.1.1) family. Trehalose transporter subfamily.</text>
</comment>
<evidence type="ECO:0000256" key="3">
    <source>
        <dbReference type="ARBA" id="ARBA00022692"/>
    </source>
</evidence>
<dbReference type="PANTHER" id="PTHR48021:SF96">
    <property type="entry name" value="FACILITATED TREHALOSE TRANSPORTER TRET1-1-RELATED"/>
    <property type="match status" value="1"/>
</dbReference>
<dbReference type="InterPro" id="IPR020846">
    <property type="entry name" value="MFS_dom"/>
</dbReference>
<feature type="transmembrane region" description="Helical" evidence="9">
    <location>
        <begin position="199"/>
        <end position="218"/>
    </location>
</feature>
<dbReference type="PROSITE" id="PS50850">
    <property type="entry name" value="MFS"/>
    <property type="match status" value="1"/>
</dbReference>
<evidence type="ECO:0000256" key="8">
    <source>
        <dbReference type="RuleBase" id="RU003346"/>
    </source>
</evidence>
<dbReference type="InterPro" id="IPR003663">
    <property type="entry name" value="Sugar/inositol_transpt"/>
</dbReference>
<evidence type="ECO:0000256" key="5">
    <source>
        <dbReference type="ARBA" id="ARBA00023136"/>
    </source>
</evidence>
<dbReference type="PANTHER" id="PTHR48021">
    <property type="match status" value="1"/>
</dbReference>
<comment type="subcellular location">
    <subcellularLocation>
        <location evidence="1">Cell membrane</location>
        <topology evidence="1">Multi-pass membrane protein</topology>
    </subcellularLocation>
</comment>
<gene>
    <name evidence="11" type="ORF">AFUS01_LOCUS45370</name>
</gene>
<proteinExistence type="inferred from homology"/>
<evidence type="ECO:0000256" key="9">
    <source>
        <dbReference type="SAM" id="Phobius"/>
    </source>
</evidence>
<dbReference type="InterPro" id="IPR005829">
    <property type="entry name" value="Sugar_transporter_CS"/>
</dbReference>
<evidence type="ECO:0000313" key="12">
    <source>
        <dbReference type="Proteomes" id="UP000708208"/>
    </source>
</evidence>
<keyword evidence="12" id="KW-1185">Reference proteome</keyword>
<dbReference type="OrthoDB" id="6339427at2759"/>
<dbReference type="EMBL" id="CAJVCH010570870">
    <property type="protein sequence ID" value="CAG7836084.1"/>
    <property type="molecule type" value="Genomic_DNA"/>
</dbReference>
<sequence>MKEILTSRGSSQALHNSLVEETTEVDTNNYYLQRSNSTLNSCDTAVSSINSHNANNIISNSNENLGVVPSNVVAIISIEPTLDESKNYALKDNYDTSTEISTDGSEVIIPVPQTRTKLWPQVLASVSVSLGNMIIGLISAYTSPALASMSSPNSTLHISIDGDEASWIGSLMPLGALIGGIIGGALIEKLGRKKTSIVTAIPFILSWILIASATNIWMIYISRAIGGLCVGIASLSLPVYLAEAVQPEMRGVLGLLPTTIGNAGILIIYVAGTYLDWRYLSVVCAVLSVPFFICMLLIPETPRWFIANGKDRAAEKSLQWLRGEGADISTELSEIQNTYITSKKENSESLKISEFKKKAYYKPTLVSLGLMFLQQMCGINPVIFYTVFIFQVAGSSVDNNLSTIVVGIVNFGATLVANVFIDRLGRKVLLAISDVAMIVSLTGLGTFFYFKEHYPHFIDGLGWIPLGSFMVFVIGFSLGAGPIPWLMLGEIFPGRIRGAGGAIMTAFHWILTFIVIKAFPAFIAKFGTYTAFFLFEAVCIFGLVFIKYYVPETRNRSLEEIERKLLRSCRRGRKEKSKPQQVVRP</sequence>
<feature type="transmembrane region" description="Helical" evidence="9">
    <location>
        <begin position="529"/>
        <end position="550"/>
    </location>
</feature>
<feature type="transmembrane region" description="Helical" evidence="9">
    <location>
        <begin position="428"/>
        <end position="450"/>
    </location>
</feature>
<dbReference type="GO" id="GO:0051119">
    <property type="term" value="F:sugar transmembrane transporter activity"/>
    <property type="evidence" value="ECO:0007669"/>
    <property type="project" value="InterPro"/>
</dbReference>
<evidence type="ECO:0000256" key="2">
    <source>
        <dbReference type="ARBA" id="ARBA00022475"/>
    </source>
</evidence>
<keyword evidence="6" id="KW-0325">Glycoprotein</keyword>
<keyword evidence="2" id="KW-1003">Cell membrane</keyword>
<feature type="transmembrane region" description="Helical" evidence="9">
    <location>
        <begin position="253"/>
        <end position="271"/>
    </location>
</feature>
<feature type="transmembrane region" description="Helical" evidence="9">
    <location>
        <begin position="122"/>
        <end position="147"/>
    </location>
</feature>
<evidence type="ECO:0000256" key="4">
    <source>
        <dbReference type="ARBA" id="ARBA00022989"/>
    </source>
</evidence>
<accession>A0A8J2PWQ0</accession>
<feature type="transmembrane region" description="Helical" evidence="9">
    <location>
        <begin position="167"/>
        <end position="187"/>
    </location>
</feature>
<evidence type="ECO:0000313" key="11">
    <source>
        <dbReference type="EMBL" id="CAG7836084.1"/>
    </source>
</evidence>